<name>A0A1G9Y8B0_ALLAB</name>
<feature type="domain" description="Lsr2 dimerization" evidence="2">
    <location>
        <begin position="1"/>
        <end position="60"/>
    </location>
</feature>
<dbReference type="Pfam" id="PF23359">
    <property type="entry name" value="Lsr2_DNA-bd"/>
    <property type="match status" value="1"/>
</dbReference>
<protein>
    <submittedName>
        <fullName evidence="4">Lsr2 protein</fullName>
    </submittedName>
</protein>
<sequence length="115" mass="12607">MAQRTIVQLIDDLDGTPSEDISRIEFALDGVTYEIDLSDKNSDTLRQALAPFVEAARRIGGRAMRGRSVRPASAGRSKEETKAIRDWAKANGHQVSDRGRIPSTVIEAFEAAHTV</sequence>
<dbReference type="Gene3D" id="3.30.60.230">
    <property type="entry name" value="Lsr2, dimerization domain"/>
    <property type="match status" value="1"/>
</dbReference>
<dbReference type="AlphaFoldDB" id="A0A1G9Y8B0"/>
<dbReference type="Gene3D" id="4.10.320.10">
    <property type="entry name" value="E3-binding domain"/>
    <property type="match status" value="1"/>
</dbReference>
<feature type="domain" description="Lsr2 DNA-binding" evidence="3">
    <location>
        <begin position="77"/>
        <end position="112"/>
    </location>
</feature>
<evidence type="ECO:0000259" key="2">
    <source>
        <dbReference type="Pfam" id="PF11774"/>
    </source>
</evidence>
<evidence type="ECO:0000259" key="3">
    <source>
        <dbReference type="Pfam" id="PF23359"/>
    </source>
</evidence>
<reference evidence="4 5" key="1">
    <citation type="submission" date="2016-10" db="EMBL/GenBank/DDBJ databases">
        <authorList>
            <person name="de Groot N.N."/>
        </authorList>
    </citation>
    <scope>NUCLEOTIDE SEQUENCE [LARGE SCALE GENOMIC DNA]</scope>
    <source>
        <strain evidence="4 5">DSM 44149</strain>
    </source>
</reference>
<dbReference type="EMBL" id="LT629701">
    <property type="protein sequence ID" value="SDN05270.1"/>
    <property type="molecule type" value="Genomic_DNA"/>
</dbReference>
<dbReference type="GO" id="GO:0003677">
    <property type="term" value="F:DNA binding"/>
    <property type="evidence" value="ECO:0007669"/>
    <property type="project" value="UniProtKB-KW"/>
</dbReference>
<dbReference type="InterPro" id="IPR055370">
    <property type="entry name" value="Lsr2_DNA-bd"/>
</dbReference>
<dbReference type="OrthoDB" id="4113332at2"/>
<evidence type="ECO:0000256" key="1">
    <source>
        <dbReference type="ARBA" id="ARBA00023125"/>
    </source>
</evidence>
<keyword evidence="1" id="KW-0238">DNA-binding</keyword>
<evidence type="ECO:0000313" key="4">
    <source>
        <dbReference type="EMBL" id="SDN05270.1"/>
    </source>
</evidence>
<dbReference type="GO" id="GO:0016746">
    <property type="term" value="F:acyltransferase activity"/>
    <property type="evidence" value="ECO:0007669"/>
    <property type="project" value="InterPro"/>
</dbReference>
<accession>A0A1G9Y8B0</accession>
<dbReference type="Pfam" id="PF11774">
    <property type="entry name" value="Lsr2"/>
    <property type="match status" value="1"/>
</dbReference>
<dbReference type="eggNOG" id="ENOG5032RKK">
    <property type="taxonomic scope" value="Bacteria"/>
</dbReference>
<keyword evidence="5" id="KW-1185">Reference proteome</keyword>
<dbReference type="Proteomes" id="UP000183376">
    <property type="component" value="Chromosome I"/>
</dbReference>
<gene>
    <name evidence="4" type="ORF">SAMN04489726_4659</name>
</gene>
<dbReference type="InterPro" id="IPR024412">
    <property type="entry name" value="Lsr2_dim_dom"/>
</dbReference>
<proteinExistence type="predicted"/>
<dbReference type="InterPro" id="IPR042261">
    <property type="entry name" value="Lsr2-like_dimerization"/>
</dbReference>
<dbReference type="InterPro" id="IPR036625">
    <property type="entry name" value="E3-bd_dom_sf"/>
</dbReference>
<organism evidence="4 5">
    <name type="scientific">Allokutzneria albata</name>
    <name type="common">Kibdelosporangium albatum</name>
    <dbReference type="NCBI Taxonomy" id="211114"/>
    <lineage>
        <taxon>Bacteria</taxon>
        <taxon>Bacillati</taxon>
        <taxon>Actinomycetota</taxon>
        <taxon>Actinomycetes</taxon>
        <taxon>Pseudonocardiales</taxon>
        <taxon>Pseudonocardiaceae</taxon>
        <taxon>Allokutzneria</taxon>
    </lineage>
</organism>
<evidence type="ECO:0000313" key="5">
    <source>
        <dbReference type="Proteomes" id="UP000183376"/>
    </source>
</evidence>
<dbReference type="STRING" id="211114.SAMN04489726_4659"/>
<dbReference type="RefSeq" id="WP_030432699.1">
    <property type="nucleotide sequence ID" value="NZ_JOEF01000030.1"/>
</dbReference>